<dbReference type="STRING" id="547042.BACCOPRO_00877"/>
<dbReference type="Pfam" id="PF12728">
    <property type="entry name" value="HTH_17"/>
    <property type="match status" value="1"/>
</dbReference>
<evidence type="ECO:0000313" key="2">
    <source>
        <dbReference type="EMBL" id="EEF75388.1"/>
    </source>
</evidence>
<gene>
    <name evidence="2" type="ORF">BACCOPRO_00877</name>
</gene>
<feature type="domain" description="Helix-turn-helix" evidence="1">
    <location>
        <begin position="28"/>
        <end position="69"/>
    </location>
</feature>
<dbReference type="InterPro" id="IPR041657">
    <property type="entry name" value="HTH_17"/>
</dbReference>
<evidence type="ECO:0000313" key="3">
    <source>
        <dbReference type="Proteomes" id="UP000014073"/>
    </source>
</evidence>
<evidence type="ECO:0000259" key="1">
    <source>
        <dbReference type="Pfam" id="PF12728"/>
    </source>
</evidence>
<dbReference type="PANTHER" id="PTHR34585">
    <property type="match status" value="1"/>
</dbReference>
<dbReference type="OrthoDB" id="1002363at2"/>
<dbReference type="HOGENOM" id="CLU_2646851_0_0_10"/>
<reference evidence="2 3" key="1">
    <citation type="submission" date="2008-12" db="EMBL/GenBank/DDBJ databases">
        <authorList>
            <person name="Fulton L."/>
            <person name="Clifton S."/>
            <person name="Fulton B."/>
            <person name="Xu J."/>
            <person name="Minx P."/>
            <person name="Pepin K.H."/>
            <person name="Johnson M."/>
            <person name="Bhonagiri V."/>
            <person name="Nash W.E."/>
            <person name="Mardis E.R."/>
            <person name="Wilson R.K."/>
        </authorList>
    </citation>
    <scope>NUCLEOTIDE SEQUENCE [LARGE SCALE GENOMIC DNA]</scope>
    <source>
        <strain evidence="2 3">DSM 18228</strain>
    </source>
</reference>
<proteinExistence type="predicted"/>
<sequence>MATKKLTLITPDMPITIPEHVEETYIRSAQVCKMFNISESQLKKLRADGTIPAYKLGKTYLYKPEEIIAELKKVIP</sequence>
<dbReference type="RefSeq" id="WP_008141126.1">
    <property type="nucleotide sequence ID" value="NZ_EQ973633.1"/>
</dbReference>
<keyword evidence="3" id="KW-1185">Reference proteome</keyword>
<dbReference type="SUPFAM" id="SSF46955">
    <property type="entry name" value="Putative DNA-binding domain"/>
    <property type="match status" value="1"/>
</dbReference>
<dbReference type="EMBL" id="ACBW01000067">
    <property type="protein sequence ID" value="EEF75388.1"/>
    <property type="molecule type" value="Genomic_DNA"/>
</dbReference>
<dbReference type="InterPro" id="IPR009061">
    <property type="entry name" value="DNA-bd_dom_put_sf"/>
</dbReference>
<organism evidence="2 3">
    <name type="scientific">Phocaeicola coprophilus DSM 18228 = JCM 13818</name>
    <dbReference type="NCBI Taxonomy" id="547042"/>
    <lineage>
        <taxon>Bacteria</taxon>
        <taxon>Pseudomonadati</taxon>
        <taxon>Bacteroidota</taxon>
        <taxon>Bacteroidia</taxon>
        <taxon>Bacteroidales</taxon>
        <taxon>Bacteroidaceae</taxon>
        <taxon>Phocaeicola</taxon>
    </lineage>
</organism>
<dbReference type="PANTHER" id="PTHR34585:SF22">
    <property type="entry name" value="HELIX-TURN-HELIX DOMAIN-CONTAINING PROTEIN"/>
    <property type="match status" value="1"/>
</dbReference>
<accession>S0F548</accession>
<dbReference type="Proteomes" id="UP000014073">
    <property type="component" value="Unassembled WGS sequence"/>
</dbReference>
<dbReference type="eggNOG" id="ENOG5030YGD">
    <property type="taxonomic scope" value="Bacteria"/>
</dbReference>
<dbReference type="GeneID" id="78403545"/>
<name>S0F548_9BACT</name>
<comment type="caution">
    <text evidence="2">The sequence shown here is derived from an EMBL/GenBank/DDBJ whole genome shotgun (WGS) entry which is preliminary data.</text>
</comment>
<dbReference type="AlphaFoldDB" id="S0F548"/>
<protein>
    <submittedName>
        <fullName evidence="2">DNA binding domain, excisionase family</fullName>
    </submittedName>
</protein>